<keyword evidence="2 12" id="KW-0812">Transmembrane</keyword>
<dbReference type="Pfam" id="PF00122">
    <property type="entry name" value="E1-E2_ATPase"/>
    <property type="match status" value="1"/>
</dbReference>
<evidence type="ECO:0000313" key="14">
    <source>
        <dbReference type="EMBL" id="UOE42983.1"/>
    </source>
</evidence>
<evidence type="ECO:0000256" key="11">
    <source>
        <dbReference type="SAM" id="MobiDB-lite"/>
    </source>
</evidence>
<evidence type="ECO:0000313" key="15">
    <source>
        <dbReference type="Proteomes" id="UP000832097"/>
    </source>
</evidence>
<keyword evidence="7" id="KW-1278">Translocase</keyword>
<keyword evidence="15" id="KW-1185">Reference proteome</keyword>
<feature type="transmembrane region" description="Helical" evidence="12">
    <location>
        <begin position="766"/>
        <end position="787"/>
    </location>
</feature>
<dbReference type="Gene3D" id="3.40.50.1000">
    <property type="entry name" value="HAD superfamily/HAD-like"/>
    <property type="match status" value="1"/>
</dbReference>
<dbReference type="EMBL" id="CP094528">
    <property type="protein sequence ID" value="UOE42983.1"/>
    <property type="molecule type" value="Genomic_DNA"/>
</dbReference>
<feature type="transmembrane region" description="Helical" evidence="12">
    <location>
        <begin position="71"/>
        <end position="88"/>
    </location>
</feature>
<organism evidence="14 15">
    <name type="scientific">Agromyces larvae</name>
    <dbReference type="NCBI Taxonomy" id="2929802"/>
    <lineage>
        <taxon>Bacteria</taxon>
        <taxon>Bacillati</taxon>
        <taxon>Actinomycetota</taxon>
        <taxon>Actinomycetes</taxon>
        <taxon>Micrococcales</taxon>
        <taxon>Microbacteriaceae</taxon>
        <taxon>Agromyces</taxon>
    </lineage>
</organism>
<dbReference type="InterPro" id="IPR004014">
    <property type="entry name" value="ATPase_P-typ_cation-transptr_N"/>
</dbReference>
<dbReference type="Pfam" id="PF00690">
    <property type="entry name" value="Cation_ATPase_N"/>
    <property type="match status" value="1"/>
</dbReference>
<name>A0ABY4BUU5_9MICO</name>
<dbReference type="PROSITE" id="PS00154">
    <property type="entry name" value="ATPASE_E1_E2"/>
    <property type="match status" value="1"/>
</dbReference>
<accession>A0ABY4BUU5</accession>
<dbReference type="InterPro" id="IPR059000">
    <property type="entry name" value="ATPase_P-type_domA"/>
</dbReference>
<keyword evidence="6" id="KW-0460">Magnesium</keyword>
<comment type="catalytic activity">
    <reaction evidence="10">
        <text>ATP + H2O = ADP + phosphate + H(+)</text>
        <dbReference type="Rhea" id="RHEA:13065"/>
        <dbReference type="ChEBI" id="CHEBI:15377"/>
        <dbReference type="ChEBI" id="CHEBI:15378"/>
        <dbReference type="ChEBI" id="CHEBI:30616"/>
        <dbReference type="ChEBI" id="CHEBI:43474"/>
        <dbReference type="ChEBI" id="CHEBI:456216"/>
    </reaction>
</comment>
<evidence type="ECO:0000259" key="13">
    <source>
        <dbReference type="SMART" id="SM00831"/>
    </source>
</evidence>
<evidence type="ECO:0000256" key="8">
    <source>
        <dbReference type="ARBA" id="ARBA00022989"/>
    </source>
</evidence>
<dbReference type="NCBIfam" id="TIGR01494">
    <property type="entry name" value="ATPase_P-type"/>
    <property type="match status" value="2"/>
</dbReference>
<proteinExistence type="predicted"/>
<keyword evidence="4" id="KW-0547">Nucleotide-binding</keyword>
<dbReference type="InterPro" id="IPR023299">
    <property type="entry name" value="ATPase_P-typ_cyto_dom_N"/>
</dbReference>
<sequence length="1012" mass="105053">MTDQGDPSIARSDPSLTDAADVARALAVDPETGLTAAEAARRLAEHGPNELRSTKKNPLWRRILAQFTDPLIILLLVAVAISVVAWIVEGAHGWPIDAVVIGAIIILNAVLGLVQEARAEQAVAALSVMTQAQSTVLRDGELRTVASAELVPGDLLVLGEGDQVGADGRLLRASALRIAEASLTGESEAVEKSATTLPEPVPLGDRLDMVYKGTAVARGTGRAIVTETGMATQMGAIATMLDETREEATPLQQEVGRIGRLLGRIVIVIAIVVMLTITLIEGIRTPADFVTILLLGVSLAVAAVPEGLPAIMSVVLALGVQRMAKQHAVVKQLSSVETLGSASVICTDKTGTLTTNQMTIERIVTASGTVDLSGAGYAPIGRAAVNGEPLEPGALRTEAQIVLGAGSLANDAQLAEHEGVWEIEGDPTEAAFLVAAHKLDGTVEATEQYGRIGDVPFSSERKMMSTVHRRADGTAVVLSKGAPDVLLERCTGVRVGDAVVPLTPERKAAALADIEALSQAAYRTLGVAYREAPEFGATGPTGGSGASDATGGSGVSDATGGSGVSDAAGESDATGARAGGASGPIVEPDESHERDLVYAGAVGIIDPPRPEVPPAITEAHRAGVRVIMITGDHPATAARIAADLGIVEPGQAAALTGTQLDALDDEAFAQAVRDVSVFARVAPEHKLRIVDALQDDGLVVAMTGDGVNDAPALKSADIGIAMGITGTEVTKEAANMVLADDDFATIVEAVREGRVIFDNIRKFLRYLLYSNMGEVLTVFFGVVFAGVLGLSDASNESIVLPLLATQILWINLVTDSAPALAMGVDPEIDDVMARPPRGMHERAIDGRMWVGIVTTGVTMAVVTLVTLDLFLPGGLIPGETGTVDVARTAGFTVLVFMALLTAFVARSATRSAFHGLFSNRWLVGAFVLGVVLQVLVVTWAPLQVAFGTAALDGAHWLWCAVAATSVLWVDEIRKAFVRATDRRRAASGIPAVRDAGRRVAGDGGSRHPSSLP</sequence>
<reference evidence="14 15" key="1">
    <citation type="submission" date="2022-03" db="EMBL/GenBank/DDBJ databases">
        <title>Mucilaginibacter sp. isolated from the gut of Protaetia brevitarsis seulensis larvae.</title>
        <authorList>
            <person name="Won M."/>
            <person name="Kim S.-J."/>
            <person name="Kwon S.-W."/>
        </authorList>
    </citation>
    <scope>NUCLEOTIDE SEQUENCE [LARGE SCALE GENOMIC DNA]</scope>
    <source>
        <strain evidence="14 15">CFWR-12</strain>
    </source>
</reference>
<feature type="transmembrane region" description="Helical" evidence="12">
    <location>
        <begin position="953"/>
        <end position="969"/>
    </location>
</feature>
<evidence type="ECO:0000256" key="4">
    <source>
        <dbReference type="ARBA" id="ARBA00022741"/>
    </source>
</evidence>
<keyword evidence="5" id="KW-0067">ATP-binding</keyword>
<feature type="domain" description="Cation-transporting P-type ATPase N-terminal" evidence="13">
    <location>
        <begin position="13"/>
        <end position="87"/>
    </location>
</feature>
<dbReference type="InterPro" id="IPR008250">
    <property type="entry name" value="ATPase_P-typ_transduc_dom_A_sf"/>
</dbReference>
<dbReference type="SUPFAM" id="SSF56784">
    <property type="entry name" value="HAD-like"/>
    <property type="match status" value="1"/>
</dbReference>
<keyword evidence="3" id="KW-0479">Metal-binding</keyword>
<dbReference type="Gene3D" id="2.70.150.10">
    <property type="entry name" value="Calcium-transporting ATPase, cytoplasmic transduction domain A"/>
    <property type="match status" value="1"/>
</dbReference>
<dbReference type="InterPro" id="IPR001757">
    <property type="entry name" value="P_typ_ATPase"/>
</dbReference>
<dbReference type="InterPro" id="IPR023298">
    <property type="entry name" value="ATPase_P-typ_TM_dom_sf"/>
</dbReference>
<dbReference type="InterPro" id="IPR036412">
    <property type="entry name" value="HAD-like_sf"/>
</dbReference>
<protein>
    <submittedName>
        <fullName evidence="14">Cation-translocating P-type ATPase</fullName>
    </submittedName>
</protein>
<evidence type="ECO:0000256" key="5">
    <source>
        <dbReference type="ARBA" id="ARBA00022840"/>
    </source>
</evidence>
<dbReference type="InterPro" id="IPR006068">
    <property type="entry name" value="ATPase_P-typ_cation-transptr_C"/>
</dbReference>
<feature type="region of interest" description="Disordered" evidence="11">
    <location>
        <begin position="536"/>
        <end position="591"/>
    </location>
</feature>
<dbReference type="RefSeq" id="WP_243553948.1">
    <property type="nucleotide sequence ID" value="NZ_CP094528.1"/>
</dbReference>
<dbReference type="InterPro" id="IPR023214">
    <property type="entry name" value="HAD_sf"/>
</dbReference>
<dbReference type="PRINTS" id="PR00119">
    <property type="entry name" value="CATATPASE"/>
</dbReference>
<dbReference type="PANTHER" id="PTHR24093:SF506">
    <property type="entry name" value="CATION-TRANSPORTING ATPASE PMA1"/>
    <property type="match status" value="1"/>
</dbReference>
<dbReference type="Pfam" id="PF13246">
    <property type="entry name" value="Cation_ATPase"/>
    <property type="match status" value="1"/>
</dbReference>
<comment type="subcellular location">
    <subcellularLocation>
        <location evidence="1">Cell membrane</location>
        <topology evidence="1">Multi-pass membrane protein</topology>
    </subcellularLocation>
</comment>
<evidence type="ECO:0000256" key="9">
    <source>
        <dbReference type="ARBA" id="ARBA00023136"/>
    </source>
</evidence>
<dbReference type="PRINTS" id="PR00121">
    <property type="entry name" value="NAKATPASE"/>
</dbReference>
<dbReference type="Pfam" id="PF00689">
    <property type="entry name" value="Cation_ATPase_C"/>
    <property type="match status" value="1"/>
</dbReference>
<dbReference type="Proteomes" id="UP000832097">
    <property type="component" value="Chromosome"/>
</dbReference>
<dbReference type="SFLD" id="SFLDF00027">
    <property type="entry name" value="p-type_atpase"/>
    <property type="match status" value="1"/>
</dbReference>
<dbReference type="SUPFAM" id="SSF81660">
    <property type="entry name" value="Metal cation-transporting ATPase, ATP-binding domain N"/>
    <property type="match status" value="1"/>
</dbReference>
<gene>
    <name evidence="14" type="ORF">MTO99_12375</name>
</gene>
<dbReference type="Gene3D" id="1.20.1110.10">
    <property type="entry name" value="Calcium-transporting ATPase, transmembrane domain"/>
    <property type="match status" value="1"/>
</dbReference>
<dbReference type="Gene3D" id="3.40.1110.10">
    <property type="entry name" value="Calcium-transporting ATPase, cytoplasmic domain N"/>
    <property type="match status" value="1"/>
</dbReference>
<feature type="transmembrane region" description="Helical" evidence="12">
    <location>
        <begin position="261"/>
        <end position="280"/>
    </location>
</feature>
<evidence type="ECO:0000256" key="3">
    <source>
        <dbReference type="ARBA" id="ARBA00022723"/>
    </source>
</evidence>
<feature type="transmembrane region" description="Helical" evidence="12">
    <location>
        <begin position="807"/>
        <end position="828"/>
    </location>
</feature>
<dbReference type="SFLD" id="SFLDS00003">
    <property type="entry name" value="Haloacid_Dehalogenase"/>
    <property type="match status" value="1"/>
</dbReference>
<keyword evidence="8 12" id="KW-1133">Transmembrane helix</keyword>
<dbReference type="SUPFAM" id="SSF81665">
    <property type="entry name" value="Calcium ATPase, transmembrane domain M"/>
    <property type="match status" value="1"/>
</dbReference>
<feature type="transmembrane region" description="Helical" evidence="12">
    <location>
        <begin position="94"/>
        <end position="114"/>
    </location>
</feature>
<keyword evidence="9 12" id="KW-0472">Membrane</keyword>
<evidence type="ECO:0000256" key="1">
    <source>
        <dbReference type="ARBA" id="ARBA00004651"/>
    </source>
</evidence>
<dbReference type="SFLD" id="SFLDG00002">
    <property type="entry name" value="C1.7:_P-type_atpase_like"/>
    <property type="match status" value="1"/>
</dbReference>
<evidence type="ECO:0000256" key="6">
    <source>
        <dbReference type="ARBA" id="ARBA00022842"/>
    </source>
</evidence>
<dbReference type="SMART" id="SM00831">
    <property type="entry name" value="Cation_ATPase_N"/>
    <property type="match status" value="1"/>
</dbReference>
<dbReference type="InterPro" id="IPR018303">
    <property type="entry name" value="ATPase_P-typ_P_site"/>
</dbReference>
<dbReference type="PANTHER" id="PTHR24093">
    <property type="entry name" value="CATION TRANSPORTING ATPASE"/>
    <property type="match status" value="1"/>
</dbReference>
<dbReference type="InterPro" id="IPR044492">
    <property type="entry name" value="P_typ_ATPase_HD_dom"/>
</dbReference>
<feature type="transmembrane region" description="Helical" evidence="12">
    <location>
        <begin position="292"/>
        <end position="318"/>
    </location>
</feature>
<feature type="transmembrane region" description="Helical" evidence="12">
    <location>
        <begin position="849"/>
        <end position="871"/>
    </location>
</feature>
<evidence type="ECO:0000256" key="10">
    <source>
        <dbReference type="ARBA" id="ARBA00049360"/>
    </source>
</evidence>
<evidence type="ECO:0000256" key="2">
    <source>
        <dbReference type="ARBA" id="ARBA00022692"/>
    </source>
</evidence>
<feature type="transmembrane region" description="Helical" evidence="12">
    <location>
        <begin position="921"/>
        <end position="941"/>
    </location>
</feature>
<evidence type="ECO:0000256" key="7">
    <source>
        <dbReference type="ARBA" id="ARBA00022967"/>
    </source>
</evidence>
<dbReference type="SUPFAM" id="SSF81653">
    <property type="entry name" value="Calcium ATPase, transduction domain A"/>
    <property type="match status" value="1"/>
</dbReference>
<evidence type="ECO:0000256" key="12">
    <source>
        <dbReference type="SAM" id="Phobius"/>
    </source>
</evidence>
<feature type="transmembrane region" description="Helical" evidence="12">
    <location>
        <begin position="891"/>
        <end position="909"/>
    </location>
</feature>